<comment type="subcellular location">
    <subcellularLocation>
        <location evidence="1">Nucleus</location>
    </subcellularLocation>
</comment>
<dbReference type="InterPro" id="IPR003656">
    <property type="entry name" value="Znf_BED"/>
</dbReference>
<dbReference type="GO" id="GO:0009791">
    <property type="term" value="P:post-embryonic development"/>
    <property type="evidence" value="ECO:0007669"/>
    <property type="project" value="UniProtKB-ARBA"/>
</dbReference>
<organism evidence="11 12">
    <name type="scientific">Coilia grayii</name>
    <name type="common">Gray's grenadier anchovy</name>
    <dbReference type="NCBI Taxonomy" id="363190"/>
    <lineage>
        <taxon>Eukaryota</taxon>
        <taxon>Metazoa</taxon>
        <taxon>Chordata</taxon>
        <taxon>Craniata</taxon>
        <taxon>Vertebrata</taxon>
        <taxon>Euteleostomi</taxon>
        <taxon>Actinopterygii</taxon>
        <taxon>Neopterygii</taxon>
        <taxon>Teleostei</taxon>
        <taxon>Clupei</taxon>
        <taxon>Clupeiformes</taxon>
        <taxon>Clupeoidei</taxon>
        <taxon>Engraulidae</taxon>
        <taxon>Coilinae</taxon>
        <taxon>Coilia</taxon>
    </lineage>
</organism>
<evidence type="ECO:0000256" key="5">
    <source>
        <dbReference type="ARBA" id="ARBA00023015"/>
    </source>
</evidence>
<evidence type="ECO:0000313" key="12">
    <source>
        <dbReference type="Proteomes" id="UP001591681"/>
    </source>
</evidence>
<proteinExistence type="predicted"/>
<dbReference type="GO" id="GO:0003677">
    <property type="term" value="F:DNA binding"/>
    <property type="evidence" value="ECO:0007669"/>
    <property type="project" value="UniProtKB-KW"/>
</dbReference>
<feature type="domain" description="BED-type" evidence="10">
    <location>
        <begin position="1"/>
        <end position="57"/>
    </location>
</feature>
<evidence type="ECO:0000256" key="4">
    <source>
        <dbReference type="ARBA" id="ARBA00022833"/>
    </source>
</evidence>
<reference evidence="11 12" key="1">
    <citation type="submission" date="2024-09" db="EMBL/GenBank/DDBJ databases">
        <title>A chromosome-level genome assembly of Gray's grenadier anchovy, Coilia grayii.</title>
        <authorList>
            <person name="Fu Z."/>
        </authorList>
    </citation>
    <scope>NUCLEOTIDE SEQUENCE [LARGE SCALE GENOMIC DNA]</scope>
    <source>
        <strain evidence="11">G4</strain>
        <tissue evidence="11">Muscle</tissue>
    </source>
</reference>
<name>A0ABD1ISD4_9TELE</name>
<evidence type="ECO:0000256" key="7">
    <source>
        <dbReference type="ARBA" id="ARBA00023163"/>
    </source>
</evidence>
<dbReference type="Pfam" id="PF02892">
    <property type="entry name" value="zf-BED"/>
    <property type="match status" value="1"/>
</dbReference>
<evidence type="ECO:0000259" key="10">
    <source>
        <dbReference type="PROSITE" id="PS50808"/>
    </source>
</evidence>
<keyword evidence="12" id="KW-1185">Reference proteome</keyword>
<evidence type="ECO:0000256" key="1">
    <source>
        <dbReference type="ARBA" id="ARBA00004123"/>
    </source>
</evidence>
<keyword evidence="6" id="KW-0238">DNA-binding</keyword>
<dbReference type="SUPFAM" id="SSF53098">
    <property type="entry name" value="Ribonuclease H-like"/>
    <property type="match status" value="1"/>
</dbReference>
<dbReference type="SMART" id="SM00614">
    <property type="entry name" value="ZnF_BED"/>
    <property type="match status" value="1"/>
</dbReference>
<keyword evidence="8" id="KW-0539">Nucleus</keyword>
<accession>A0ABD1ISD4</accession>
<dbReference type="Proteomes" id="UP001591681">
    <property type="component" value="Unassembled WGS sequence"/>
</dbReference>
<dbReference type="PROSITE" id="PS50808">
    <property type="entry name" value="ZF_BED"/>
    <property type="match status" value="1"/>
</dbReference>
<evidence type="ECO:0000313" key="11">
    <source>
        <dbReference type="EMBL" id="KAL2077882.1"/>
    </source>
</evidence>
<evidence type="ECO:0000256" key="2">
    <source>
        <dbReference type="ARBA" id="ARBA00022723"/>
    </source>
</evidence>
<sequence>MSAVWNYFKVDNNNVAFANCLICKVGISRGGKEKAAFITTNLIRHLKNKHPTQHSEYTQATQPKTSQLRLHQSLKRKEKMPLDSPKAQETTTKIAQMIAMQNPGFLMLMEHVEPRYQVPSRHYFTEKALPALYKNISDKVRVMLLDAPHVSFITDIWSSSVAPMSLLSLTAQWIDSSIVLRHATLHAQEFRRSHTAEYIQQSMENMLNNWGIDKQRVHVIVRNNTANMKKAKRDMAVPSVGCVAHSCQLCVHEGLLSQHSVSDTLANARMILGHFKHSPLAYSRLEDIQMDLKMDVKRLQQDVQTRWNSSLYMLQSLLQQKRALSVFAAERTLPAALPAHQWELMNKTAEVLCPFQETATAADVIPAITVLRRGLSREDDEDQGVKTMKRTLMEAVEKRFADAETQPLYYIATLLDPRYKDGNFFIKLANLLLAKEHLIQEVAKAEERRTASALPEEAAAEPLNKVPHHEAYSSLDIAFEEILQERKSQGRSVSTTSAESQMQTYLSEECIPKKSDPLQYWKEHATQFLSMASVATQYLSAPCSSVDSERLFSAVANVLDEKRNRLKPDKIEMLVFIKKNIHFLQ</sequence>
<dbReference type="GO" id="GO:0008270">
    <property type="term" value="F:zinc ion binding"/>
    <property type="evidence" value="ECO:0007669"/>
    <property type="project" value="UniProtKB-KW"/>
</dbReference>
<dbReference type="PANTHER" id="PTHR46481">
    <property type="entry name" value="ZINC FINGER BED DOMAIN-CONTAINING PROTEIN 4"/>
    <property type="match status" value="1"/>
</dbReference>
<keyword evidence="4" id="KW-0862">Zinc</keyword>
<evidence type="ECO:0000256" key="8">
    <source>
        <dbReference type="ARBA" id="ARBA00023242"/>
    </source>
</evidence>
<keyword evidence="2" id="KW-0479">Metal-binding</keyword>
<evidence type="ECO:0000256" key="6">
    <source>
        <dbReference type="ARBA" id="ARBA00023125"/>
    </source>
</evidence>
<dbReference type="InterPro" id="IPR012337">
    <property type="entry name" value="RNaseH-like_sf"/>
</dbReference>
<dbReference type="InterPro" id="IPR008906">
    <property type="entry name" value="HATC_C_dom"/>
</dbReference>
<evidence type="ECO:0000256" key="3">
    <source>
        <dbReference type="ARBA" id="ARBA00022771"/>
    </source>
</evidence>
<protein>
    <recommendedName>
        <fullName evidence="10">BED-type domain-containing protein</fullName>
    </recommendedName>
</protein>
<evidence type="ECO:0000256" key="9">
    <source>
        <dbReference type="PROSITE-ProRule" id="PRU00027"/>
    </source>
</evidence>
<comment type="caution">
    <text evidence="11">The sequence shown here is derived from an EMBL/GenBank/DDBJ whole genome shotgun (WGS) entry which is preliminary data.</text>
</comment>
<keyword evidence="7" id="KW-0804">Transcription</keyword>
<gene>
    <name evidence="11" type="ORF">ACEWY4_027386</name>
</gene>
<dbReference type="PANTHER" id="PTHR46481:SF10">
    <property type="entry name" value="ZINC FINGER BED DOMAIN-CONTAINING PROTEIN 39"/>
    <property type="match status" value="1"/>
</dbReference>
<dbReference type="EMBL" id="JBHFQA010000024">
    <property type="protein sequence ID" value="KAL2077882.1"/>
    <property type="molecule type" value="Genomic_DNA"/>
</dbReference>
<dbReference type="SUPFAM" id="SSF57667">
    <property type="entry name" value="beta-beta-alpha zinc fingers"/>
    <property type="match status" value="1"/>
</dbReference>
<dbReference type="InterPro" id="IPR052035">
    <property type="entry name" value="ZnF_BED_domain_contain"/>
</dbReference>
<keyword evidence="5" id="KW-0805">Transcription regulation</keyword>
<dbReference type="InterPro" id="IPR036236">
    <property type="entry name" value="Znf_C2H2_sf"/>
</dbReference>
<keyword evidence="3 9" id="KW-0863">Zinc-finger</keyword>
<dbReference type="Pfam" id="PF05699">
    <property type="entry name" value="Dimer_Tnp_hAT"/>
    <property type="match status" value="1"/>
</dbReference>
<dbReference type="GO" id="GO:0005634">
    <property type="term" value="C:nucleus"/>
    <property type="evidence" value="ECO:0007669"/>
    <property type="project" value="UniProtKB-SubCell"/>
</dbReference>
<dbReference type="AlphaFoldDB" id="A0ABD1ISD4"/>